<dbReference type="STRING" id="169760.PSTEL_25905"/>
<sequence>MDSLFLRISLHRMTDLYFPKLKEALQGLSQEHLWQEPYPGGNSIGGIALHVCEHIARNCVRLESKDPKLKPDFEKYFPISEQTADELLMKFGQQLQQWDAVISRYMDGERLLEEEHIHQIYHLVEHTGYHLGQIIDRVQQATGKKFNFVQKGLHEAYLRSKIG</sequence>
<accession>A0A089M3G4</accession>
<organism evidence="2 3">
    <name type="scientific">Paenibacillus stellifer</name>
    <dbReference type="NCBI Taxonomy" id="169760"/>
    <lineage>
        <taxon>Bacteria</taxon>
        <taxon>Bacillati</taxon>
        <taxon>Bacillota</taxon>
        <taxon>Bacilli</taxon>
        <taxon>Bacillales</taxon>
        <taxon>Paenibacillaceae</taxon>
        <taxon>Paenibacillus</taxon>
    </lineage>
</organism>
<dbReference type="InterPro" id="IPR034660">
    <property type="entry name" value="DinB/YfiT-like"/>
</dbReference>
<dbReference type="InterPro" id="IPR024775">
    <property type="entry name" value="DinB-like"/>
</dbReference>
<dbReference type="KEGG" id="pste:PSTEL_25905"/>
<name>A0A089M3G4_9BACL</name>
<dbReference type="RefSeq" id="WP_038699551.1">
    <property type="nucleotide sequence ID" value="NZ_CP009286.1"/>
</dbReference>
<dbReference type="Pfam" id="PF12867">
    <property type="entry name" value="DinB_2"/>
    <property type="match status" value="1"/>
</dbReference>
<evidence type="ECO:0000313" key="3">
    <source>
        <dbReference type="Proteomes" id="UP000029507"/>
    </source>
</evidence>
<proteinExistence type="predicted"/>
<protein>
    <recommendedName>
        <fullName evidence="1">DinB-like domain-containing protein</fullName>
    </recommendedName>
</protein>
<reference evidence="2 3" key="1">
    <citation type="submission" date="2014-08" db="EMBL/GenBank/DDBJ databases">
        <title>Comparative genomics of the Paenibacillus odorifer group.</title>
        <authorList>
            <person name="den Bakker H.C."/>
            <person name="Tsai Y.-C."/>
            <person name="Martin N."/>
            <person name="Korlach J."/>
            <person name="Wiedmann M."/>
        </authorList>
    </citation>
    <scope>NUCLEOTIDE SEQUENCE [LARGE SCALE GENOMIC DNA]</scope>
    <source>
        <strain evidence="2 3">DSM 14472</strain>
    </source>
</reference>
<dbReference type="SUPFAM" id="SSF109854">
    <property type="entry name" value="DinB/YfiT-like putative metalloenzymes"/>
    <property type="match status" value="1"/>
</dbReference>
<keyword evidence="3" id="KW-1185">Reference proteome</keyword>
<dbReference type="AlphaFoldDB" id="A0A089M3G4"/>
<dbReference type="HOGENOM" id="CLU_1727640_0_0_9"/>
<gene>
    <name evidence="2" type="ORF">PSTEL_25905</name>
</gene>
<evidence type="ECO:0000313" key="2">
    <source>
        <dbReference type="EMBL" id="AIQ66038.1"/>
    </source>
</evidence>
<dbReference type="Proteomes" id="UP000029507">
    <property type="component" value="Chromosome"/>
</dbReference>
<dbReference type="Gene3D" id="1.20.120.450">
    <property type="entry name" value="dinb family like domain"/>
    <property type="match status" value="1"/>
</dbReference>
<feature type="domain" description="DinB-like" evidence="1">
    <location>
        <begin position="21"/>
        <end position="134"/>
    </location>
</feature>
<dbReference type="EMBL" id="CP009286">
    <property type="protein sequence ID" value="AIQ66038.1"/>
    <property type="molecule type" value="Genomic_DNA"/>
</dbReference>
<evidence type="ECO:0000259" key="1">
    <source>
        <dbReference type="Pfam" id="PF12867"/>
    </source>
</evidence>
<dbReference type="OrthoDB" id="893570at2"/>